<evidence type="ECO:0000313" key="7">
    <source>
        <dbReference type="EMBL" id="AXE37164.1"/>
    </source>
</evidence>
<keyword evidence="3" id="KW-0233">DNA recombination</keyword>
<dbReference type="EMBL" id="CP029555">
    <property type="protein sequence ID" value="AXE37164.1"/>
    <property type="molecule type" value="Genomic_DNA"/>
</dbReference>
<dbReference type="InterPro" id="IPR010998">
    <property type="entry name" value="Integrase_recombinase_N"/>
</dbReference>
<reference evidence="7 8" key="1">
    <citation type="submission" date="2018-05" db="EMBL/GenBank/DDBJ databases">
        <title>Genome sequencing, assembly and analysis of the novel insecticidal bacterium, Chromobacterium phragmitis.</title>
        <authorList>
            <person name="Sparks M.E."/>
            <person name="Blackburn M.B."/>
            <person name="Gundersen-Rindal D.E."/>
        </authorList>
    </citation>
    <scope>NUCLEOTIDE SEQUENCE [LARGE SCALE GENOMIC DNA]</scope>
    <source>
        <strain evidence="7">IIBBL 274-1</strain>
        <plasmid evidence="7 8">unnamed</plasmid>
    </source>
</reference>
<evidence type="ECO:0000259" key="6">
    <source>
        <dbReference type="PROSITE" id="PS51900"/>
    </source>
</evidence>
<dbReference type="Gene3D" id="1.10.150.130">
    <property type="match status" value="1"/>
</dbReference>
<dbReference type="CDD" id="cd00799">
    <property type="entry name" value="INT_Cre_C"/>
    <property type="match status" value="1"/>
</dbReference>
<evidence type="ECO:0000313" key="8">
    <source>
        <dbReference type="Proteomes" id="UP000252038"/>
    </source>
</evidence>
<keyword evidence="7" id="KW-0614">Plasmid</keyword>
<evidence type="ECO:0000256" key="3">
    <source>
        <dbReference type="ARBA" id="ARBA00023172"/>
    </source>
</evidence>
<dbReference type="SUPFAM" id="SSF56349">
    <property type="entry name" value="DNA breaking-rejoining enzymes"/>
    <property type="match status" value="1"/>
</dbReference>
<dbReference type="PANTHER" id="PTHR34605:SF4">
    <property type="entry name" value="DNA ADENINE METHYLTRANSFERASE"/>
    <property type="match status" value="1"/>
</dbReference>
<dbReference type="Gene3D" id="1.10.443.10">
    <property type="entry name" value="Intergrase catalytic core"/>
    <property type="match status" value="1"/>
</dbReference>
<accession>A0A344UPG6</accession>
<dbReference type="SUPFAM" id="SSF47823">
    <property type="entry name" value="lambda integrase-like, N-terminal domain"/>
    <property type="match status" value="1"/>
</dbReference>
<keyword evidence="1" id="KW-0229">DNA integration</keyword>
<name>A0A344UPG6_9NEIS</name>
<dbReference type="GO" id="GO:0015074">
    <property type="term" value="P:DNA integration"/>
    <property type="evidence" value="ECO:0007669"/>
    <property type="project" value="UniProtKB-KW"/>
</dbReference>
<dbReference type="PANTHER" id="PTHR34605">
    <property type="entry name" value="PHAGE_INTEGRASE DOMAIN-CONTAINING PROTEIN"/>
    <property type="match status" value="1"/>
</dbReference>
<keyword evidence="2 4" id="KW-0238">DNA-binding</keyword>
<dbReference type="Pfam" id="PF02899">
    <property type="entry name" value="Phage_int_SAM_1"/>
    <property type="match status" value="1"/>
</dbReference>
<dbReference type="AlphaFoldDB" id="A0A344UPG6"/>
<dbReference type="InterPro" id="IPR052925">
    <property type="entry name" value="Phage_Integrase-like_Recomb"/>
</dbReference>
<dbReference type="InterPro" id="IPR044068">
    <property type="entry name" value="CB"/>
</dbReference>
<dbReference type="KEGG" id="chrb:DK843_22715"/>
<dbReference type="InterPro" id="IPR004107">
    <property type="entry name" value="Integrase_SAM-like_N"/>
</dbReference>
<dbReference type="Pfam" id="PF00589">
    <property type="entry name" value="Phage_integrase"/>
    <property type="match status" value="1"/>
</dbReference>
<evidence type="ECO:0000256" key="4">
    <source>
        <dbReference type="PROSITE-ProRule" id="PRU01248"/>
    </source>
</evidence>
<organism evidence="7 8">
    <name type="scientific">Chromobacterium phragmitis</name>
    <dbReference type="NCBI Taxonomy" id="2202141"/>
    <lineage>
        <taxon>Bacteria</taxon>
        <taxon>Pseudomonadati</taxon>
        <taxon>Pseudomonadota</taxon>
        <taxon>Betaproteobacteria</taxon>
        <taxon>Neisseriales</taxon>
        <taxon>Chromobacteriaceae</taxon>
        <taxon>Chromobacterium</taxon>
    </lineage>
</organism>
<geneLocation type="plasmid" evidence="7 8">
    <name>unnamed</name>
</geneLocation>
<feature type="domain" description="Core-binding (CB)" evidence="6">
    <location>
        <begin position="18"/>
        <end position="98"/>
    </location>
</feature>
<evidence type="ECO:0000259" key="5">
    <source>
        <dbReference type="PROSITE" id="PS51898"/>
    </source>
</evidence>
<dbReference type="GO" id="GO:0006310">
    <property type="term" value="P:DNA recombination"/>
    <property type="evidence" value="ECO:0007669"/>
    <property type="project" value="UniProtKB-KW"/>
</dbReference>
<dbReference type="GO" id="GO:0003677">
    <property type="term" value="F:DNA binding"/>
    <property type="evidence" value="ECO:0007669"/>
    <property type="project" value="UniProtKB-UniRule"/>
</dbReference>
<dbReference type="Proteomes" id="UP000252038">
    <property type="component" value="Plasmid unnamed"/>
</dbReference>
<dbReference type="PROSITE" id="PS51898">
    <property type="entry name" value="TYR_RECOMBINASE"/>
    <property type="match status" value="1"/>
</dbReference>
<sequence length="326" mass="35828">MDIIRQQPQQLISEADLADIDEAVRKYLRAQHAGNTQRAYISDCKIFAAWCQAHGLQPLPASPETVVRFLSAEAEDGLSSQTLVRRRAAIRWLHEKADHASPTLAPIVKQAMAGIVRTIGLAPRRKKSPVIDDYLQLMLDQVDDSTLTGLRDRALLLLGFGGAFRRSELVAIEVDHLQWQGPRGVKGVAVTIPKSKTDQDGRGQVVAVLNGKRFRPVDALRAWLQAAEIASGPVFRGVTRAGTLRKAALCDHFVAHIVKRYATLAGLDPAVFGGHSLRSGFVTTGIIHDVNLFKIMDVTRHKNVQTVRGYAVIAELFKNHAGVNFM</sequence>
<dbReference type="RefSeq" id="WP_114074598.1">
    <property type="nucleotide sequence ID" value="NZ_CP029555.1"/>
</dbReference>
<evidence type="ECO:0000256" key="2">
    <source>
        <dbReference type="ARBA" id="ARBA00023125"/>
    </source>
</evidence>
<gene>
    <name evidence="7" type="ORF">DK843_22715</name>
</gene>
<dbReference type="InterPro" id="IPR011010">
    <property type="entry name" value="DNA_brk_join_enz"/>
</dbReference>
<dbReference type="InterPro" id="IPR013762">
    <property type="entry name" value="Integrase-like_cat_sf"/>
</dbReference>
<dbReference type="InterPro" id="IPR002104">
    <property type="entry name" value="Integrase_catalytic"/>
</dbReference>
<proteinExistence type="predicted"/>
<feature type="domain" description="Tyr recombinase" evidence="5">
    <location>
        <begin position="125"/>
        <end position="326"/>
    </location>
</feature>
<evidence type="ECO:0000256" key="1">
    <source>
        <dbReference type="ARBA" id="ARBA00022908"/>
    </source>
</evidence>
<dbReference type="PROSITE" id="PS51900">
    <property type="entry name" value="CB"/>
    <property type="match status" value="1"/>
</dbReference>
<protein>
    <submittedName>
        <fullName evidence="7">Integrase</fullName>
    </submittedName>
</protein>